<dbReference type="Gramene" id="TraesCLE_scaffold_052014_01G000100.1">
    <property type="protein sequence ID" value="TraesCLE_scaffold_052014_01G000100.1"/>
    <property type="gene ID" value="TraesCLE_scaffold_052014_01G000100"/>
</dbReference>
<sequence>MATATILFGANDISMLDRERVSARPVDDHEAKFVAQCHKNQGTGDLCFTKGFSAAIQGQCVDGDGNNEVAARGSGGTGEDVYRQQQHPLSHQQLCHNSTRELKQY</sequence>
<accession>A0A3B5ZSH9</accession>
<feature type="compositionally biased region" description="Polar residues" evidence="1">
    <location>
        <begin position="83"/>
        <end position="97"/>
    </location>
</feature>
<name>A0A3B5ZSH9_WHEAT</name>
<dbReference type="Gramene" id="TraesCAD_scaffold_050557_01G000100.1">
    <property type="protein sequence ID" value="TraesCAD_scaffold_050557_01G000100.1"/>
    <property type="gene ID" value="TraesCAD_scaffold_050557_01G000100"/>
</dbReference>
<dbReference type="GeneID" id="123166654"/>
<evidence type="ECO:0000313" key="3">
    <source>
        <dbReference type="Proteomes" id="UP000019116"/>
    </source>
</evidence>
<dbReference type="AlphaFoldDB" id="A0A3B5ZSH9"/>
<feature type="region of interest" description="Disordered" evidence="1">
    <location>
        <begin position="71"/>
        <end position="105"/>
    </location>
</feature>
<dbReference type="EnsemblPlants" id="TraesCS1D02G120400.1">
    <property type="protein sequence ID" value="TraesCS1D02G120400.1"/>
    <property type="gene ID" value="TraesCS1D02G120400"/>
</dbReference>
<dbReference type="RefSeq" id="XP_044440401.1">
    <property type="nucleotide sequence ID" value="XM_044584466.1"/>
</dbReference>
<dbReference type="Gramene" id="TraesCS1D02G120400.1">
    <property type="protein sequence ID" value="TraesCS1D02G120400.1"/>
    <property type="gene ID" value="TraesCS1D02G120400"/>
</dbReference>
<proteinExistence type="predicted"/>
<dbReference type="Proteomes" id="UP000019116">
    <property type="component" value="Chromosome 1D"/>
</dbReference>
<evidence type="ECO:0000313" key="2">
    <source>
        <dbReference type="EnsemblPlants" id="TraesCS1D02G120400.1"/>
    </source>
</evidence>
<keyword evidence="3" id="KW-1185">Reference proteome</keyword>
<gene>
    <name evidence="2" type="primary">LOC123166654</name>
</gene>
<protein>
    <submittedName>
        <fullName evidence="2">Uncharacterized protein</fullName>
    </submittedName>
</protein>
<dbReference type="Gramene" id="TraesWEE_scaffold_059135_01G000100.1">
    <property type="protein sequence ID" value="TraesWEE_scaffold_059135_01G000100.1"/>
    <property type="gene ID" value="TraesWEE_scaffold_059135_01G000100"/>
</dbReference>
<dbReference type="Gramene" id="TraesROB_scaffold_053047_01G000100.1">
    <property type="protein sequence ID" value="TraesROB_scaffold_053047_01G000100.1"/>
    <property type="gene ID" value="TraesROB_scaffold_053047_01G000100"/>
</dbReference>
<reference evidence="2" key="1">
    <citation type="submission" date="2018-08" db="EMBL/GenBank/DDBJ databases">
        <authorList>
            <person name="Rossello M."/>
        </authorList>
    </citation>
    <scope>NUCLEOTIDE SEQUENCE [LARGE SCALE GENOMIC DNA]</scope>
    <source>
        <strain evidence="2">cv. Chinese Spring</strain>
    </source>
</reference>
<evidence type="ECO:0000256" key="1">
    <source>
        <dbReference type="SAM" id="MobiDB-lite"/>
    </source>
</evidence>
<dbReference type="Gramene" id="TraesCS1D03G0286000.1">
    <property type="protein sequence ID" value="TraesCS1D03G0286000.1.CDS"/>
    <property type="gene ID" value="TraesCS1D03G0286000"/>
</dbReference>
<organism evidence="2">
    <name type="scientific">Triticum aestivum</name>
    <name type="common">Wheat</name>
    <dbReference type="NCBI Taxonomy" id="4565"/>
    <lineage>
        <taxon>Eukaryota</taxon>
        <taxon>Viridiplantae</taxon>
        <taxon>Streptophyta</taxon>
        <taxon>Embryophyta</taxon>
        <taxon>Tracheophyta</taxon>
        <taxon>Spermatophyta</taxon>
        <taxon>Magnoliopsida</taxon>
        <taxon>Liliopsida</taxon>
        <taxon>Poales</taxon>
        <taxon>Poaceae</taxon>
        <taxon>BOP clade</taxon>
        <taxon>Pooideae</taxon>
        <taxon>Triticodae</taxon>
        <taxon>Triticeae</taxon>
        <taxon>Triticinae</taxon>
        <taxon>Triticum</taxon>
    </lineage>
</organism>
<reference evidence="2" key="2">
    <citation type="submission" date="2018-10" db="UniProtKB">
        <authorList>
            <consortium name="EnsemblPlants"/>
        </authorList>
    </citation>
    <scope>IDENTIFICATION</scope>
</reference>
<dbReference type="Gramene" id="TraesRN1D0100297500.1">
    <property type="protein sequence ID" value="TraesRN1D0100297500.1"/>
    <property type="gene ID" value="TraesRN1D0100297500"/>
</dbReference>